<sequence length="276" mass="29175">MTDTNQPANDKYSLRSVGRALDVLVALGRDNAKGMTVAEIAEAIGVSKSTAFSLLQTLIAHGFVADSRIGGSRQYRLGTVLIHLGDQAASNIAISQTAMPVLHQLMEATGMTARLAILDEGYAVAIARVDAPGIFKLAPSLGRRELPHCSAVGKSLLAHIPQERVATLLSRIGLPRRTDRTITEPAKLIEDLALIAWRGYSVDDEEDNIGVLCVGAAIYERGGEAIAALSVTTLKLERGDIELAKLGATVRAHADRISQMIGGPTHAALKQGGGSR</sequence>
<protein>
    <submittedName>
        <fullName evidence="1">IclR family transcriptional regulator</fullName>
    </submittedName>
</protein>
<reference evidence="1" key="1">
    <citation type="submission" date="2021-01" db="EMBL/GenBank/DDBJ databases">
        <authorList>
            <person name="Sun Q."/>
        </authorList>
    </citation>
    <scope>NUCLEOTIDE SEQUENCE</scope>
    <source>
        <strain evidence="1">YIM B02566</strain>
    </source>
</reference>
<keyword evidence="2" id="KW-1185">Reference proteome</keyword>
<gene>
    <name evidence="1" type="ORF">JHL16_25785</name>
</gene>
<evidence type="ECO:0000313" key="2">
    <source>
        <dbReference type="Proteomes" id="UP000616151"/>
    </source>
</evidence>
<proteinExistence type="predicted"/>
<evidence type="ECO:0000313" key="1">
    <source>
        <dbReference type="EMBL" id="MBK1869800.1"/>
    </source>
</evidence>
<name>A0ACC5RBE1_9HYPH</name>
<organism evidence="1 2">
    <name type="scientific">Taklimakanibacter albus</name>
    <dbReference type="NCBI Taxonomy" id="2800327"/>
    <lineage>
        <taxon>Bacteria</taxon>
        <taxon>Pseudomonadati</taxon>
        <taxon>Pseudomonadota</taxon>
        <taxon>Alphaproteobacteria</taxon>
        <taxon>Hyphomicrobiales</taxon>
        <taxon>Aestuariivirgaceae</taxon>
        <taxon>Taklimakanibacter</taxon>
    </lineage>
</organism>
<accession>A0ACC5RBE1</accession>
<dbReference type="Proteomes" id="UP000616151">
    <property type="component" value="Unassembled WGS sequence"/>
</dbReference>
<comment type="caution">
    <text evidence="1">The sequence shown here is derived from an EMBL/GenBank/DDBJ whole genome shotgun (WGS) entry which is preliminary data.</text>
</comment>
<dbReference type="EMBL" id="JAENHL010000008">
    <property type="protein sequence ID" value="MBK1869800.1"/>
    <property type="molecule type" value="Genomic_DNA"/>
</dbReference>